<evidence type="ECO:0000313" key="3">
    <source>
        <dbReference type="Proteomes" id="UP000249061"/>
    </source>
</evidence>
<proteinExistence type="predicted"/>
<dbReference type="Gene3D" id="3.40.50.150">
    <property type="entry name" value="Vaccinia Virus protein VP39"/>
    <property type="match status" value="1"/>
</dbReference>
<accession>A0A2W5TH67</accession>
<dbReference type="GO" id="GO:0005737">
    <property type="term" value="C:cytoplasm"/>
    <property type="evidence" value="ECO:0007669"/>
    <property type="project" value="TreeGrafter"/>
</dbReference>
<name>A0A2W5TH67_9BACT</name>
<dbReference type="PANTHER" id="PTHR13369">
    <property type="match status" value="1"/>
</dbReference>
<dbReference type="InterPro" id="IPR025714">
    <property type="entry name" value="Methyltranfer_dom"/>
</dbReference>
<evidence type="ECO:0000313" key="2">
    <source>
        <dbReference type="EMBL" id="PZR14929.1"/>
    </source>
</evidence>
<dbReference type="PANTHER" id="PTHR13369:SF0">
    <property type="entry name" value="GLUTATHIONE S-TRANSFERASE C-TERMINAL DOMAIN-CONTAINING PROTEIN"/>
    <property type="match status" value="1"/>
</dbReference>
<sequence>MTPADVEPLLQSMFIDAPGTSLRDEDRKKAVEVAAFLTELERIGTRGPLVDAAAGKSYLGLLAAELLGVDEVTVIERNEKQVHNARHALSKLKHAKVTTTVGDVEDASCWPSKPRVVIGLHACGAASDAIIDAAIAREAKWLLLVPCCYPSPAFAHQRADALGISGAAEVRKKFVQSLIDSERALRLEAAGYETSVIPFVAPTVTPHNLMFRARRLMNQKRMHDAKATLTNSFAWSSASRA</sequence>
<dbReference type="EMBL" id="QFQP01000006">
    <property type="protein sequence ID" value="PZR14929.1"/>
    <property type="molecule type" value="Genomic_DNA"/>
</dbReference>
<protein>
    <recommendedName>
        <fullName evidence="1">Methyltransferase domain-containing protein</fullName>
    </recommendedName>
</protein>
<organism evidence="2 3">
    <name type="scientific">Archangium gephyra</name>
    <dbReference type="NCBI Taxonomy" id="48"/>
    <lineage>
        <taxon>Bacteria</taxon>
        <taxon>Pseudomonadati</taxon>
        <taxon>Myxococcota</taxon>
        <taxon>Myxococcia</taxon>
        <taxon>Myxococcales</taxon>
        <taxon>Cystobacterineae</taxon>
        <taxon>Archangiaceae</taxon>
        <taxon>Archangium</taxon>
    </lineage>
</organism>
<reference evidence="2 3" key="1">
    <citation type="submission" date="2017-08" db="EMBL/GenBank/DDBJ databases">
        <title>Infants hospitalized years apart are colonized by the same room-sourced microbial strains.</title>
        <authorList>
            <person name="Brooks B."/>
            <person name="Olm M.R."/>
            <person name="Firek B.A."/>
            <person name="Baker R."/>
            <person name="Thomas B.C."/>
            <person name="Morowitz M.J."/>
            <person name="Banfield J.F."/>
        </authorList>
    </citation>
    <scope>NUCLEOTIDE SEQUENCE [LARGE SCALE GENOMIC DNA]</scope>
    <source>
        <strain evidence="2">S2_003_000_R2_14</strain>
    </source>
</reference>
<gene>
    <name evidence="2" type="ORF">DI536_09090</name>
</gene>
<comment type="caution">
    <text evidence="2">The sequence shown here is derived from an EMBL/GenBank/DDBJ whole genome shotgun (WGS) entry which is preliminary data.</text>
</comment>
<feature type="domain" description="Methyltransferase" evidence="1">
    <location>
        <begin position="35"/>
        <end position="149"/>
    </location>
</feature>
<dbReference type="InterPro" id="IPR029063">
    <property type="entry name" value="SAM-dependent_MTases_sf"/>
</dbReference>
<dbReference type="SUPFAM" id="SSF53335">
    <property type="entry name" value="S-adenosyl-L-methionine-dependent methyltransferases"/>
    <property type="match status" value="1"/>
</dbReference>
<evidence type="ECO:0000259" key="1">
    <source>
        <dbReference type="Pfam" id="PF13679"/>
    </source>
</evidence>
<dbReference type="Proteomes" id="UP000249061">
    <property type="component" value="Unassembled WGS sequence"/>
</dbReference>
<dbReference type="Pfam" id="PF13679">
    <property type="entry name" value="Methyltransf_32"/>
    <property type="match status" value="1"/>
</dbReference>
<dbReference type="AlphaFoldDB" id="A0A2W5TH67"/>